<keyword evidence="2" id="KW-0677">Repeat</keyword>
<name>A0A917AVK5_9BACI</name>
<evidence type="ECO:0000256" key="2">
    <source>
        <dbReference type="ARBA" id="ARBA00022737"/>
    </source>
</evidence>
<dbReference type="GO" id="GO:0009401">
    <property type="term" value="P:phosphoenolpyruvate-dependent sugar phosphotransferase system"/>
    <property type="evidence" value="ECO:0007669"/>
    <property type="project" value="InterPro"/>
</dbReference>
<dbReference type="InterPro" id="IPR013011">
    <property type="entry name" value="PTS_EIIB_2"/>
</dbReference>
<feature type="domain" description="PTS EIIB type-2" evidence="5">
    <location>
        <begin position="408"/>
        <end position="497"/>
    </location>
</feature>
<evidence type="ECO:0000256" key="3">
    <source>
        <dbReference type="ARBA" id="ARBA00023015"/>
    </source>
</evidence>
<dbReference type="GO" id="GO:0008982">
    <property type="term" value="F:protein-N(PI)-phosphohistidine-sugar phosphotransferase activity"/>
    <property type="evidence" value="ECO:0007669"/>
    <property type="project" value="InterPro"/>
</dbReference>
<dbReference type="Pfam" id="PF08279">
    <property type="entry name" value="HTH_11"/>
    <property type="match status" value="1"/>
</dbReference>
<dbReference type="InterPro" id="IPR036388">
    <property type="entry name" value="WH-like_DNA-bd_sf"/>
</dbReference>
<protein>
    <submittedName>
        <fullName evidence="7">Transcriptional antiterminator</fullName>
    </submittedName>
</protein>
<dbReference type="SUPFAM" id="SSF46785">
    <property type="entry name" value="Winged helix' DNA-binding domain"/>
    <property type="match status" value="1"/>
</dbReference>
<organism evidence="7 8">
    <name type="scientific">Priestia taiwanensis</name>
    <dbReference type="NCBI Taxonomy" id="1347902"/>
    <lineage>
        <taxon>Bacteria</taxon>
        <taxon>Bacillati</taxon>
        <taxon>Bacillota</taxon>
        <taxon>Bacilli</taxon>
        <taxon>Bacillales</taxon>
        <taxon>Bacillaceae</taxon>
        <taxon>Priestia</taxon>
    </lineage>
</organism>
<dbReference type="CDD" id="cd05568">
    <property type="entry name" value="PTS_IIB_bgl_like"/>
    <property type="match status" value="1"/>
</dbReference>
<evidence type="ECO:0000313" key="7">
    <source>
        <dbReference type="EMBL" id="GGE79901.1"/>
    </source>
</evidence>
<accession>A0A917AVK5</accession>
<dbReference type="InterPro" id="IPR013196">
    <property type="entry name" value="HTH_11"/>
</dbReference>
<dbReference type="Proteomes" id="UP000605259">
    <property type="component" value="Unassembled WGS sequence"/>
</dbReference>
<dbReference type="EMBL" id="BMFK01000003">
    <property type="protein sequence ID" value="GGE79901.1"/>
    <property type="molecule type" value="Genomic_DNA"/>
</dbReference>
<dbReference type="PROSITE" id="PS51372">
    <property type="entry name" value="PRD_2"/>
    <property type="match status" value="1"/>
</dbReference>
<evidence type="ECO:0000256" key="4">
    <source>
        <dbReference type="ARBA" id="ARBA00023163"/>
    </source>
</evidence>
<evidence type="ECO:0000259" key="5">
    <source>
        <dbReference type="PROSITE" id="PS51099"/>
    </source>
</evidence>
<proteinExistence type="predicted"/>
<dbReference type="PROSITE" id="PS51099">
    <property type="entry name" value="PTS_EIIB_TYPE_2"/>
    <property type="match status" value="1"/>
</dbReference>
<dbReference type="SUPFAM" id="SSF52794">
    <property type="entry name" value="PTS system IIB component-like"/>
    <property type="match status" value="1"/>
</dbReference>
<dbReference type="Gene3D" id="1.10.1790.10">
    <property type="entry name" value="PRD domain"/>
    <property type="match status" value="1"/>
</dbReference>
<keyword evidence="3" id="KW-0805">Transcription regulation</keyword>
<evidence type="ECO:0000313" key="8">
    <source>
        <dbReference type="Proteomes" id="UP000605259"/>
    </source>
</evidence>
<dbReference type="InterPro" id="IPR036095">
    <property type="entry name" value="PTS_EIIB-like_sf"/>
</dbReference>
<sequence length="605" mass="71435">MLTMREYQIVTKLLEVRNEIRIKDLSTEFGVSTRTIKYDLNNVKYWFRQHELDFHSQPNKGIWIACSEAKRMEAKHAIMQMERRKLYPNQDVRVRRLISILALTVEYVTANELAERLEVSRNTILSDLQFVEEMIEPWMVTLERKQRTGYKIYGEEIHVRLLLEHIIQTELSNYDIYQIMTRMMKKETQDIHLIIEDQLVAYYHIVEKHMTAMFDSPFMQQFNHSELLTTLLRLTISLTRLQLGFTVKTYKLLHTPPYKDNHTVFLLTLMKITYEEACFPLLEDEYLYVSGAFEKETNQMDIAHVTEQIIRYVSEQEGINYKQDSRLYSNLLAHLSLRFQKGTMHISEFNPFTEEIKRNHTSLFHHIRKACQTYITTRSVSAQDSFIAFLALHFLVSYENTFKKKQRARALYVCSTGRGVAKLLKSRVEREVPDIDIVAYCSMMEIEDICKREEVDLIVSIFPITADVPVIVVEALPTKRDINAIRQQVENVNKRESPRLQGSFVQSHKRENSEEISQEIILKGCELTQELVSLFGPDLEESRKNAFMMHVCLLVHRCYFEQQYEYTGRVEACMNERATIIRRLFFEKDLKINEAEITALVQYMN</sequence>
<dbReference type="Gene3D" id="1.10.10.10">
    <property type="entry name" value="Winged helix-like DNA-binding domain superfamily/Winged helix DNA-binding domain"/>
    <property type="match status" value="2"/>
</dbReference>
<gene>
    <name evidence="7" type="ORF">GCM10007140_31790</name>
</gene>
<dbReference type="RefSeq" id="WP_188389472.1">
    <property type="nucleotide sequence ID" value="NZ_BMFK01000003.1"/>
</dbReference>
<evidence type="ECO:0000259" key="6">
    <source>
        <dbReference type="PROSITE" id="PS51372"/>
    </source>
</evidence>
<evidence type="ECO:0000256" key="1">
    <source>
        <dbReference type="ARBA" id="ARBA00022679"/>
    </source>
</evidence>
<dbReference type="AlphaFoldDB" id="A0A917AVK5"/>
<dbReference type="PANTHER" id="PTHR30185:SF18">
    <property type="entry name" value="TRANSCRIPTIONAL REGULATOR MTLR"/>
    <property type="match status" value="1"/>
</dbReference>
<dbReference type="InterPro" id="IPR036390">
    <property type="entry name" value="WH_DNA-bd_sf"/>
</dbReference>
<dbReference type="Pfam" id="PF00874">
    <property type="entry name" value="PRD"/>
    <property type="match status" value="1"/>
</dbReference>
<feature type="domain" description="PRD" evidence="6">
    <location>
        <begin position="297"/>
        <end position="404"/>
    </location>
</feature>
<dbReference type="InterPro" id="IPR050661">
    <property type="entry name" value="BglG_antiterminators"/>
</dbReference>
<dbReference type="InterPro" id="IPR036634">
    <property type="entry name" value="PRD_sf"/>
</dbReference>
<reference evidence="7" key="2">
    <citation type="submission" date="2020-09" db="EMBL/GenBank/DDBJ databases">
        <authorList>
            <person name="Sun Q."/>
            <person name="Zhou Y."/>
        </authorList>
    </citation>
    <scope>NUCLEOTIDE SEQUENCE</scope>
    <source>
        <strain evidence="7">CGMCC 1.12698</strain>
    </source>
</reference>
<dbReference type="GO" id="GO:0006355">
    <property type="term" value="P:regulation of DNA-templated transcription"/>
    <property type="evidence" value="ECO:0007669"/>
    <property type="project" value="InterPro"/>
</dbReference>
<dbReference type="Gene3D" id="3.40.50.2300">
    <property type="match status" value="1"/>
</dbReference>
<keyword evidence="8" id="KW-1185">Reference proteome</keyword>
<keyword evidence="4" id="KW-0804">Transcription</keyword>
<reference evidence="7" key="1">
    <citation type="journal article" date="2014" name="Int. J. Syst. Evol. Microbiol.">
        <title>Complete genome sequence of Corynebacterium casei LMG S-19264T (=DSM 44701T), isolated from a smear-ripened cheese.</title>
        <authorList>
            <consortium name="US DOE Joint Genome Institute (JGI-PGF)"/>
            <person name="Walter F."/>
            <person name="Albersmeier A."/>
            <person name="Kalinowski J."/>
            <person name="Ruckert C."/>
        </authorList>
    </citation>
    <scope>NUCLEOTIDE SEQUENCE</scope>
    <source>
        <strain evidence="7">CGMCC 1.12698</strain>
    </source>
</reference>
<dbReference type="InterPro" id="IPR011608">
    <property type="entry name" value="PRD"/>
</dbReference>
<comment type="caution">
    <text evidence="7">The sequence shown here is derived from an EMBL/GenBank/DDBJ whole genome shotgun (WGS) entry which is preliminary data.</text>
</comment>
<keyword evidence="1" id="KW-0808">Transferase</keyword>
<dbReference type="SUPFAM" id="SSF63520">
    <property type="entry name" value="PTS-regulatory domain, PRD"/>
    <property type="match status" value="1"/>
</dbReference>
<dbReference type="PANTHER" id="PTHR30185">
    <property type="entry name" value="CRYPTIC BETA-GLUCOSIDE BGL OPERON ANTITERMINATOR"/>
    <property type="match status" value="1"/>
</dbReference>